<dbReference type="EMBL" id="JACHXV010000016">
    <property type="protein sequence ID" value="MBB3175046.1"/>
    <property type="molecule type" value="Genomic_DNA"/>
</dbReference>
<evidence type="ECO:0000256" key="3">
    <source>
        <dbReference type="ARBA" id="ARBA00022692"/>
    </source>
</evidence>
<protein>
    <submittedName>
        <fullName evidence="8">Acetate uptake transporter</fullName>
    </submittedName>
</protein>
<dbReference type="AlphaFoldDB" id="A0A850NW22"/>
<dbReference type="PANTHER" id="PTHR30178">
    <property type="entry name" value="INNER MEMBRANE PROTEIN YAAH"/>
    <property type="match status" value="1"/>
</dbReference>
<organism evidence="8 10">
    <name type="scientific">Endobacter medicaginis</name>
    <dbReference type="NCBI Taxonomy" id="1181271"/>
    <lineage>
        <taxon>Bacteria</taxon>
        <taxon>Pseudomonadati</taxon>
        <taxon>Pseudomonadota</taxon>
        <taxon>Alphaproteobacteria</taxon>
        <taxon>Acetobacterales</taxon>
        <taxon>Acetobacteraceae</taxon>
        <taxon>Endobacter</taxon>
    </lineage>
</organism>
<gene>
    <name evidence="7" type="ORF">FHR90_002893</name>
    <name evidence="8" type="ORF">HUK83_15190</name>
</gene>
<feature type="transmembrane region" description="Helical" evidence="6">
    <location>
        <begin position="41"/>
        <end position="60"/>
    </location>
</feature>
<dbReference type="EMBL" id="JABXXQ010000453">
    <property type="protein sequence ID" value="NVN31672.1"/>
    <property type="molecule type" value="Genomic_DNA"/>
</dbReference>
<comment type="similarity">
    <text evidence="2">Belongs to the acetate uptake transporter (AceTr) (TC 2.A.96) family.</text>
</comment>
<feature type="transmembrane region" description="Helical" evidence="6">
    <location>
        <begin position="67"/>
        <end position="90"/>
    </location>
</feature>
<evidence type="ECO:0000313" key="10">
    <source>
        <dbReference type="Proteomes" id="UP000565205"/>
    </source>
</evidence>
<evidence type="ECO:0000256" key="6">
    <source>
        <dbReference type="SAM" id="Phobius"/>
    </source>
</evidence>
<dbReference type="GO" id="GO:0071422">
    <property type="term" value="P:succinate transmembrane transport"/>
    <property type="evidence" value="ECO:0007669"/>
    <property type="project" value="TreeGrafter"/>
</dbReference>
<evidence type="ECO:0000313" key="9">
    <source>
        <dbReference type="Proteomes" id="UP000557688"/>
    </source>
</evidence>
<evidence type="ECO:0000256" key="2">
    <source>
        <dbReference type="ARBA" id="ARBA00005587"/>
    </source>
</evidence>
<dbReference type="GO" id="GO:0005886">
    <property type="term" value="C:plasma membrane"/>
    <property type="evidence" value="ECO:0007669"/>
    <property type="project" value="TreeGrafter"/>
</dbReference>
<dbReference type="InterPro" id="IPR000791">
    <property type="entry name" value="Gpr1/Fun34/SatP-like"/>
</dbReference>
<keyword evidence="5 6" id="KW-0472">Membrane</keyword>
<dbReference type="Proteomes" id="UP000557688">
    <property type="component" value="Unassembled WGS sequence"/>
</dbReference>
<evidence type="ECO:0000256" key="1">
    <source>
        <dbReference type="ARBA" id="ARBA00004141"/>
    </source>
</evidence>
<dbReference type="GO" id="GO:0015360">
    <property type="term" value="F:acetate:proton symporter activity"/>
    <property type="evidence" value="ECO:0007669"/>
    <property type="project" value="TreeGrafter"/>
</dbReference>
<keyword evidence="9" id="KW-1185">Reference proteome</keyword>
<dbReference type="PANTHER" id="PTHR30178:SF3">
    <property type="entry name" value="SUCCINATE-ACETATE_PROTON SYMPORTER SATP"/>
    <property type="match status" value="1"/>
</dbReference>
<keyword evidence="3 6" id="KW-0812">Transmembrane</keyword>
<evidence type="ECO:0000256" key="4">
    <source>
        <dbReference type="ARBA" id="ARBA00022989"/>
    </source>
</evidence>
<dbReference type="InterPro" id="IPR047623">
    <property type="entry name" value="SatP"/>
</dbReference>
<feature type="transmembrane region" description="Helical" evidence="6">
    <location>
        <begin position="102"/>
        <end position="123"/>
    </location>
</feature>
<dbReference type="Pfam" id="PF01184">
    <property type="entry name" value="Gpr1_Fun34_YaaH"/>
    <property type="match status" value="1"/>
</dbReference>
<reference evidence="7 9" key="2">
    <citation type="submission" date="2020-08" db="EMBL/GenBank/DDBJ databases">
        <title>Genomic Encyclopedia of Type Strains, Phase III (KMG-III): the genomes of soil and plant-associated and newly described type strains.</title>
        <authorList>
            <person name="Whitman W."/>
        </authorList>
    </citation>
    <scope>NUCLEOTIDE SEQUENCE [LARGE SCALE GENOMIC DNA]</scope>
    <source>
        <strain evidence="7 9">CECT 8088</strain>
    </source>
</reference>
<reference evidence="8 10" key="1">
    <citation type="submission" date="2020-06" db="EMBL/GenBank/DDBJ databases">
        <title>Description of novel acetic acid bacteria.</title>
        <authorList>
            <person name="Sombolestani A."/>
        </authorList>
    </citation>
    <scope>NUCLEOTIDE SEQUENCE [LARGE SCALE GENOMIC DNA]</scope>
    <source>
        <strain evidence="8 10">LMG 26838</strain>
    </source>
</reference>
<dbReference type="InterPro" id="IPR047622">
    <property type="entry name" value="GPR1_FUN34_YAAH"/>
</dbReference>
<evidence type="ECO:0000256" key="5">
    <source>
        <dbReference type="ARBA" id="ARBA00023136"/>
    </source>
</evidence>
<proteinExistence type="inferred from homology"/>
<dbReference type="RefSeq" id="WP_176626132.1">
    <property type="nucleotide sequence ID" value="NZ_JABXXQ010000453.1"/>
</dbReference>
<feature type="transmembrane region" description="Helical" evidence="6">
    <location>
        <begin position="158"/>
        <end position="179"/>
    </location>
</feature>
<dbReference type="Proteomes" id="UP000565205">
    <property type="component" value="Unassembled WGS sequence"/>
</dbReference>
<dbReference type="NCBIfam" id="NF038013">
    <property type="entry name" value="AceTr_1"/>
    <property type="match status" value="1"/>
</dbReference>
<comment type="caution">
    <text evidence="8">The sequence shown here is derived from an EMBL/GenBank/DDBJ whole genome shotgun (WGS) entry which is preliminary data.</text>
</comment>
<evidence type="ECO:0000313" key="7">
    <source>
        <dbReference type="EMBL" id="MBB3175046.1"/>
    </source>
</evidence>
<dbReference type="PROSITE" id="PS01114">
    <property type="entry name" value="GPR1_FUN34_YAAH"/>
    <property type="match status" value="1"/>
</dbReference>
<evidence type="ECO:0000313" key="8">
    <source>
        <dbReference type="EMBL" id="NVN31672.1"/>
    </source>
</evidence>
<sequence length="206" mass="21628">MNPTYRPLANPAPLGLLGFALTTWLLSMVNAGWFAAGAVSMVLAMAFAFGGAAQFVAGVCELPRNNTFGFVAFCSYGSFWLSFALFVTFFQGAHGTAPASFVAWYLTLWGVFTLMMWVGSLAIGRAVSTIFGLLWVTFFLLAAADFTGTATFKVAGGYFGLATALAAFYLAAAEILEAVRGHEVLPMGRVSAPAPVAAVTGRFAAA</sequence>
<keyword evidence="4 6" id="KW-1133">Transmembrane helix</keyword>
<feature type="transmembrane region" description="Helical" evidence="6">
    <location>
        <begin position="130"/>
        <end position="152"/>
    </location>
</feature>
<comment type="subcellular location">
    <subcellularLocation>
        <location evidence="1">Membrane</location>
        <topology evidence="1">Multi-pass membrane protein</topology>
    </subcellularLocation>
</comment>
<accession>A0A850NW22</accession>
<name>A0A850NW22_9PROT</name>